<feature type="non-terminal residue" evidence="2">
    <location>
        <position position="50"/>
    </location>
</feature>
<organism evidence="2 3">
    <name type="scientific">Dentiscutata erythropus</name>
    <dbReference type="NCBI Taxonomy" id="1348616"/>
    <lineage>
        <taxon>Eukaryota</taxon>
        <taxon>Fungi</taxon>
        <taxon>Fungi incertae sedis</taxon>
        <taxon>Mucoromycota</taxon>
        <taxon>Glomeromycotina</taxon>
        <taxon>Glomeromycetes</taxon>
        <taxon>Diversisporales</taxon>
        <taxon>Gigasporaceae</taxon>
        <taxon>Dentiscutata</taxon>
    </lineage>
</organism>
<evidence type="ECO:0000313" key="2">
    <source>
        <dbReference type="EMBL" id="CAG8775404.1"/>
    </source>
</evidence>
<accession>A0A9N9JC92</accession>
<sequence>MPESRDTSNEGESRDSIPLPEQDTEESTEESSDDSDYSYYEENNNKKRKR</sequence>
<feature type="region of interest" description="Disordered" evidence="1">
    <location>
        <begin position="1"/>
        <end position="50"/>
    </location>
</feature>
<feature type="compositionally biased region" description="Basic and acidic residues" evidence="1">
    <location>
        <begin position="1"/>
        <end position="15"/>
    </location>
</feature>
<keyword evidence="3" id="KW-1185">Reference proteome</keyword>
<name>A0A9N9JC92_9GLOM</name>
<dbReference type="EMBL" id="CAJVPY010020395">
    <property type="protein sequence ID" value="CAG8775404.1"/>
    <property type="molecule type" value="Genomic_DNA"/>
</dbReference>
<comment type="caution">
    <text evidence="2">The sequence shown here is derived from an EMBL/GenBank/DDBJ whole genome shotgun (WGS) entry which is preliminary data.</text>
</comment>
<feature type="compositionally biased region" description="Acidic residues" evidence="1">
    <location>
        <begin position="22"/>
        <end position="36"/>
    </location>
</feature>
<dbReference type="Proteomes" id="UP000789405">
    <property type="component" value="Unassembled WGS sequence"/>
</dbReference>
<evidence type="ECO:0000313" key="3">
    <source>
        <dbReference type="Proteomes" id="UP000789405"/>
    </source>
</evidence>
<evidence type="ECO:0000256" key="1">
    <source>
        <dbReference type="SAM" id="MobiDB-lite"/>
    </source>
</evidence>
<gene>
    <name evidence="2" type="ORF">DERYTH_LOCUS19111</name>
</gene>
<reference evidence="2" key="1">
    <citation type="submission" date="2021-06" db="EMBL/GenBank/DDBJ databases">
        <authorList>
            <person name="Kallberg Y."/>
            <person name="Tangrot J."/>
            <person name="Rosling A."/>
        </authorList>
    </citation>
    <scope>NUCLEOTIDE SEQUENCE</scope>
    <source>
        <strain evidence="2">MA453B</strain>
    </source>
</reference>
<proteinExistence type="predicted"/>
<dbReference type="AlphaFoldDB" id="A0A9N9JC92"/>
<protein>
    <submittedName>
        <fullName evidence="2">4835_t:CDS:1</fullName>
    </submittedName>
</protein>